<dbReference type="Proteomes" id="UP000261680">
    <property type="component" value="Unplaced"/>
</dbReference>
<evidence type="ECO:0000313" key="2">
    <source>
        <dbReference type="RefSeq" id="XP_040477352.1"/>
    </source>
</evidence>
<name>A0A8M1F672_URSMA</name>
<dbReference type="AlphaFoldDB" id="A0A8M1F672"/>
<proteinExistence type="predicted"/>
<keyword evidence="1" id="KW-1185">Reference proteome</keyword>
<dbReference type="KEGG" id="umr:103676002"/>
<accession>A0A8M1F672</accession>
<gene>
    <name evidence="2" type="primary">LOC103676002</name>
</gene>
<dbReference type="GeneID" id="103676002"/>
<reference evidence="2" key="1">
    <citation type="submission" date="2025-08" db="UniProtKB">
        <authorList>
            <consortium name="RefSeq"/>
        </authorList>
    </citation>
    <scope>IDENTIFICATION</scope>
    <source>
        <tissue evidence="2">Whole blood</tissue>
    </source>
</reference>
<dbReference type="RefSeq" id="XP_040477352.1">
    <property type="nucleotide sequence ID" value="XM_040621418.1"/>
</dbReference>
<protein>
    <submittedName>
        <fullName evidence="2">Uncharacterized protein LOC103676002 isoform X1</fullName>
    </submittedName>
</protein>
<evidence type="ECO:0000313" key="1">
    <source>
        <dbReference type="Proteomes" id="UP000261680"/>
    </source>
</evidence>
<sequence length="333" mass="37003">MPRALHRRGGKALKYPNGLWVWFKAAEKTESERRKKPARAPGAALPRPILGELLKEPRAFIGTREDVMMLEHKDIELLADVTSSRGRAHSRPLPAPGPSFSSGPPTASHLLQILPILRGGRPPAPLSEHLPLGGGHSPDPLHMCSPWRHTTDARGVSGPLRHQDRPHVPQRPVSWSVGVWHTLRMKRLCFLLITWGGTTQAPGKPAVTPHRPFPAKSAAALERRSGGRKTECRKMYNDGSTSVMAISAPLATDQSEDGKVPHGVQRDARMNWLSKTHKEKGFCPLPIFPECLRVAEATVVVLGPRDDKHEKRTKVARMLRQKYRKNLDLLRHG</sequence>
<organism evidence="1 2">
    <name type="scientific">Ursus maritimus</name>
    <name type="common">Polar bear</name>
    <name type="synonym">Thalarctos maritimus</name>
    <dbReference type="NCBI Taxonomy" id="29073"/>
    <lineage>
        <taxon>Eukaryota</taxon>
        <taxon>Metazoa</taxon>
        <taxon>Chordata</taxon>
        <taxon>Craniata</taxon>
        <taxon>Vertebrata</taxon>
        <taxon>Euteleostomi</taxon>
        <taxon>Mammalia</taxon>
        <taxon>Eutheria</taxon>
        <taxon>Laurasiatheria</taxon>
        <taxon>Carnivora</taxon>
        <taxon>Caniformia</taxon>
        <taxon>Ursidae</taxon>
        <taxon>Ursus</taxon>
    </lineage>
</organism>